<evidence type="ECO:0000313" key="3">
    <source>
        <dbReference type="Proteomes" id="UP000051335"/>
    </source>
</evidence>
<organism evidence="2 3">
    <name type="scientific">Pseudomonas syringae pv. coryli</name>
    <dbReference type="NCBI Taxonomy" id="317659"/>
    <lineage>
        <taxon>Bacteria</taxon>
        <taxon>Pseudomonadati</taxon>
        <taxon>Pseudomonadota</taxon>
        <taxon>Gammaproteobacteria</taxon>
        <taxon>Pseudomonadales</taxon>
        <taxon>Pseudomonadaceae</taxon>
        <taxon>Pseudomonas</taxon>
    </lineage>
</organism>
<dbReference type="RefSeq" id="WP_003317073.1">
    <property type="nucleotide sequence ID" value="NZ_LJQC01000055.1"/>
</dbReference>
<name>A0A0P9P332_9PSED</name>
<comment type="caution">
    <text evidence="2">The sequence shown here is derived from an EMBL/GenBank/DDBJ whole genome shotgun (WGS) entry which is preliminary data.</text>
</comment>
<keyword evidence="1" id="KW-0732">Signal</keyword>
<evidence type="ECO:0008006" key="4">
    <source>
        <dbReference type="Google" id="ProtNLM"/>
    </source>
</evidence>
<dbReference type="PROSITE" id="PS51257">
    <property type="entry name" value="PROKAR_LIPOPROTEIN"/>
    <property type="match status" value="1"/>
</dbReference>
<reference evidence="2 3" key="1">
    <citation type="submission" date="2015-09" db="EMBL/GenBank/DDBJ databases">
        <title>Genome announcement of multiple Pseudomonas syringae strains.</title>
        <authorList>
            <person name="Thakur S."/>
            <person name="Wang P.W."/>
            <person name="Gong Y."/>
            <person name="Weir B.S."/>
            <person name="Guttman D.S."/>
        </authorList>
    </citation>
    <scope>NUCLEOTIDE SEQUENCE [LARGE SCALE GENOMIC DNA]</scope>
    <source>
        <strain evidence="2 3">ICMP17001</strain>
    </source>
</reference>
<accession>A0A0P9P332</accession>
<keyword evidence="3" id="KW-1185">Reference proteome</keyword>
<evidence type="ECO:0000313" key="2">
    <source>
        <dbReference type="EMBL" id="KPX10992.1"/>
    </source>
</evidence>
<evidence type="ECO:0000256" key="1">
    <source>
        <dbReference type="SAM" id="SignalP"/>
    </source>
</evidence>
<gene>
    <name evidence="2" type="ORF">ALO75_00466</name>
</gene>
<feature type="signal peptide" evidence="1">
    <location>
        <begin position="1"/>
        <end position="22"/>
    </location>
</feature>
<protein>
    <recommendedName>
        <fullName evidence="4">Lipoprotein</fullName>
    </recommendedName>
</protein>
<dbReference type="PATRIC" id="fig|317659.3.peg.874"/>
<feature type="chain" id="PRO_5006164863" description="Lipoprotein" evidence="1">
    <location>
        <begin position="23"/>
        <end position="211"/>
    </location>
</feature>
<sequence>MKRLKTLGLAAMLALSGCASFTKDEVAPVTMPSMDSYTNKPNVFVAFDFYQGTPGTTGAVEVPQARDALKPQLQKALTDSGLFGRVTLDEFKKQPGDYSLHLKVYNHPPSGGQMVMAFVSGLTLTIIPSMATDQYSMSLDAQDSQGKVLRTVGNHDAINTWIGIWFVPMMANTPQKAVNDTFTRQVNSLLKQLVESQSLKYSMLKVTVPQA</sequence>
<dbReference type="AlphaFoldDB" id="A0A0P9P332"/>
<dbReference type="EMBL" id="LJQC01000055">
    <property type="protein sequence ID" value="KPX10992.1"/>
    <property type="molecule type" value="Genomic_DNA"/>
</dbReference>
<proteinExistence type="predicted"/>
<dbReference type="Proteomes" id="UP000051335">
    <property type="component" value="Unassembled WGS sequence"/>
</dbReference>